<reference evidence="1" key="1">
    <citation type="submission" date="2020-07" db="EMBL/GenBank/DDBJ databases">
        <title>Dissolved microcystin release linked to lysis of a Microcystis spp. bloom in Lake Erie (USA) attributed to a novel cyanophage.</title>
        <authorList>
            <person name="McKindles K.M."/>
            <person name="Manes M.A."/>
            <person name="DeMarco J.R."/>
            <person name="McClure A."/>
            <person name="McKay R.M."/>
            <person name="Davis T.W."/>
            <person name="Bullerjahn G.S."/>
        </authorList>
    </citation>
    <scope>NUCLEOTIDE SEQUENCE</scope>
</reference>
<protein>
    <recommendedName>
        <fullName evidence="2">Virion structural protein</fullName>
    </recommendedName>
</protein>
<organism evidence="1">
    <name type="scientific">Bacteriophage sp</name>
    <dbReference type="NCBI Taxonomy" id="38018"/>
    <lineage>
        <taxon>Viruses</taxon>
    </lineage>
</organism>
<evidence type="ECO:0000313" key="1">
    <source>
        <dbReference type="EMBL" id="QNL31722.1"/>
    </source>
</evidence>
<proteinExistence type="predicted"/>
<sequence>MNDKNRYYIGQGKVYAGVRSCAGMVTNGLRYLGNCPELRIMHNIDYITHKESTTGQRNKDLELPRTKEVMAQITMESWDLDNLALLTTGIASEIVETTVTNETVRCPSVKGSWVPLANINLTSFTSLGILVKNTDYTVDLKAGMIYFTPTGGATINTDYAASYTFDDTEKIIPFNQLLQNEYFLRFAGLNTVENNTPVVIDAFRVSFRATEELQLITQEVTPMQVQAAILFDLAQTDSPFYLIKIAPSYGEASEPEPDPDPFVPDADPFVPDADPFVPDGIYCQFNVSGFRPVDTIDGEFIYCLFDLANSGFDRSLD</sequence>
<accession>A0A7G9A4P9</accession>
<name>A0A7G9A4P9_9VIRU</name>
<dbReference type="EMBL" id="MT840189">
    <property type="protein sequence ID" value="QNL31722.1"/>
    <property type="molecule type" value="Genomic_DNA"/>
</dbReference>
<evidence type="ECO:0008006" key="2">
    <source>
        <dbReference type="Google" id="ProtNLM"/>
    </source>
</evidence>